<sequence>MATNKTAPNWYPARLPGPLHHLENGLLDVTPSGDVATFTARNVRESRLIRLPTEIRDIIFSYALSGQNIRPIFHIEDFDRITAHHKLLLPDTLRYPHQHRFSLLRACRQIYTETPILPYSLSTFKFPFMCDIGSWLQEFRTQSGKAELLSCIQKFQLIALPQCINTTFCTEWIVSDLISGVKRVHAQIPSTWDYSKSEVNRTKVDFDTRLRSKGIETSFEMGRSYREYGSEFISL</sequence>
<comment type="caution">
    <text evidence="1">The sequence shown here is derived from an EMBL/GenBank/DDBJ whole genome shotgun (WGS) entry which is preliminary data.</text>
</comment>
<protein>
    <submittedName>
        <fullName evidence="1">Uncharacterized protein</fullName>
    </submittedName>
</protein>
<dbReference type="AlphaFoldDB" id="A0A9P4H157"/>
<gene>
    <name evidence="1" type="ORF">EK21DRAFT_93412</name>
</gene>
<organism evidence="1 2">
    <name type="scientific">Setomelanomma holmii</name>
    <dbReference type="NCBI Taxonomy" id="210430"/>
    <lineage>
        <taxon>Eukaryota</taxon>
        <taxon>Fungi</taxon>
        <taxon>Dikarya</taxon>
        <taxon>Ascomycota</taxon>
        <taxon>Pezizomycotina</taxon>
        <taxon>Dothideomycetes</taxon>
        <taxon>Pleosporomycetidae</taxon>
        <taxon>Pleosporales</taxon>
        <taxon>Pleosporineae</taxon>
        <taxon>Phaeosphaeriaceae</taxon>
        <taxon>Setomelanomma</taxon>
    </lineage>
</organism>
<dbReference type="OrthoDB" id="5413827at2759"/>
<accession>A0A9P4H157</accession>
<dbReference type="Proteomes" id="UP000799777">
    <property type="component" value="Unassembled WGS sequence"/>
</dbReference>
<name>A0A9P4H157_9PLEO</name>
<proteinExistence type="predicted"/>
<dbReference type="PANTHER" id="PTHR38790">
    <property type="entry name" value="2EXR DOMAIN-CONTAINING PROTEIN-RELATED"/>
    <property type="match status" value="1"/>
</dbReference>
<evidence type="ECO:0000313" key="2">
    <source>
        <dbReference type="Proteomes" id="UP000799777"/>
    </source>
</evidence>
<keyword evidence="2" id="KW-1185">Reference proteome</keyword>
<dbReference type="EMBL" id="ML978271">
    <property type="protein sequence ID" value="KAF2025220.1"/>
    <property type="molecule type" value="Genomic_DNA"/>
</dbReference>
<dbReference type="PANTHER" id="PTHR38790:SF4">
    <property type="entry name" value="2EXR DOMAIN-CONTAINING PROTEIN"/>
    <property type="match status" value="1"/>
</dbReference>
<reference evidence="1" key="1">
    <citation type="journal article" date="2020" name="Stud. Mycol.">
        <title>101 Dothideomycetes genomes: a test case for predicting lifestyles and emergence of pathogens.</title>
        <authorList>
            <person name="Haridas S."/>
            <person name="Albert R."/>
            <person name="Binder M."/>
            <person name="Bloem J."/>
            <person name="Labutti K."/>
            <person name="Salamov A."/>
            <person name="Andreopoulos B."/>
            <person name="Baker S."/>
            <person name="Barry K."/>
            <person name="Bills G."/>
            <person name="Bluhm B."/>
            <person name="Cannon C."/>
            <person name="Castanera R."/>
            <person name="Culley D."/>
            <person name="Daum C."/>
            <person name="Ezra D."/>
            <person name="Gonzalez J."/>
            <person name="Henrissat B."/>
            <person name="Kuo A."/>
            <person name="Liang C."/>
            <person name="Lipzen A."/>
            <person name="Lutzoni F."/>
            <person name="Magnuson J."/>
            <person name="Mondo S."/>
            <person name="Nolan M."/>
            <person name="Ohm R."/>
            <person name="Pangilinan J."/>
            <person name="Park H.-J."/>
            <person name="Ramirez L."/>
            <person name="Alfaro M."/>
            <person name="Sun H."/>
            <person name="Tritt A."/>
            <person name="Yoshinaga Y."/>
            <person name="Zwiers L.-H."/>
            <person name="Turgeon B."/>
            <person name="Goodwin S."/>
            <person name="Spatafora J."/>
            <person name="Crous P."/>
            <person name="Grigoriev I."/>
        </authorList>
    </citation>
    <scope>NUCLEOTIDE SEQUENCE</scope>
    <source>
        <strain evidence="1">CBS 110217</strain>
    </source>
</reference>
<evidence type="ECO:0000313" key="1">
    <source>
        <dbReference type="EMBL" id="KAF2025220.1"/>
    </source>
</evidence>